<evidence type="ECO:0000256" key="2">
    <source>
        <dbReference type="SAM" id="Phobius"/>
    </source>
</evidence>
<comment type="caution">
    <text evidence="3">The sequence shown here is derived from an EMBL/GenBank/DDBJ whole genome shotgun (WGS) entry which is preliminary data.</text>
</comment>
<dbReference type="AlphaFoldDB" id="X6M1B3"/>
<evidence type="ECO:0000313" key="4">
    <source>
        <dbReference type="Proteomes" id="UP000023152"/>
    </source>
</evidence>
<proteinExistence type="predicted"/>
<feature type="region of interest" description="Disordered" evidence="1">
    <location>
        <begin position="170"/>
        <end position="196"/>
    </location>
</feature>
<sequence>LKKKKKKKKKKKNSINVYARNLYAYVCAIVASEIKVVLENAWLCEQSESVPNKNDQERSPPATPREELSHSDSRFDEDTNPGTPHQMGRFFVEKVNKLELANDVKSHNDKITHVPLISAATHARPTINRDDSSDHTANHAIFDHNLINAPTTAVTASPTSPAIAIVNTDHSNTRDDDDTNATANNATHQTNGIVTQPDVDSSAQMLYDESNAQSSSRSNSSVKSVTTFPKITQWTKQDCIRWIVSLGDAYVDYAANFEKNGMVCFPRYSHFKLHTSYS</sequence>
<feature type="transmembrane region" description="Helical" evidence="2">
    <location>
        <begin position="21"/>
        <end position="43"/>
    </location>
</feature>
<feature type="region of interest" description="Disordered" evidence="1">
    <location>
        <begin position="49"/>
        <end position="87"/>
    </location>
</feature>
<reference evidence="3 4" key="1">
    <citation type="journal article" date="2013" name="Curr. Biol.">
        <title>The Genome of the Foraminiferan Reticulomyxa filosa.</title>
        <authorList>
            <person name="Glockner G."/>
            <person name="Hulsmann N."/>
            <person name="Schleicher M."/>
            <person name="Noegel A.A."/>
            <person name="Eichinger L."/>
            <person name="Gallinger C."/>
            <person name="Pawlowski J."/>
            <person name="Sierra R."/>
            <person name="Euteneuer U."/>
            <person name="Pillet L."/>
            <person name="Moustafa A."/>
            <person name="Platzer M."/>
            <person name="Groth M."/>
            <person name="Szafranski K."/>
            <person name="Schliwa M."/>
        </authorList>
    </citation>
    <scope>NUCLEOTIDE SEQUENCE [LARGE SCALE GENOMIC DNA]</scope>
</reference>
<name>X6M1B3_RETFI</name>
<keyword evidence="2" id="KW-0812">Transmembrane</keyword>
<evidence type="ECO:0008006" key="5">
    <source>
        <dbReference type="Google" id="ProtNLM"/>
    </source>
</evidence>
<organism evidence="3 4">
    <name type="scientific">Reticulomyxa filosa</name>
    <dbReference type="NCBI Taxonomy" id="46433"/>
    <lineage>
        <taxon>Eukaryota</taxon>
        <taxon>Sar</taxon>
        <taxon>Rhizaria</taxon>
        <taxon>Retaria</taxon>
        <taxon>Foraminifera</taxon>
        <taxon>Monothalamids</taxon>
        <taxon>Reticulomyxidae</taxon>
        <taxon>Reticulomyxa</taxon>
    </lineage>
</organism>
<evidence type="ECO:0000256" key="1">
    <source>
        <dbReference type="SAM" id="MobiDB-lite"/>
    </source>
</evidence>
<accession>X6M1B3</accession>
<feature type="non-terminal residue" evidence="3">
    <location>
        <position position="1"/>
    </location>
</feature>
<keyword evidence="2" id="KW-1133">Transmembrane helix</keyword>
<evidence type="ECO:0000313" key="3">
    <source>
        <dbReference type="EMBL" id="ETO07366.1"/>
    </source>
</evidence>
<dbReference type="EMBL" id="ASPP01026220">
    <property type="protein sequence ID" value="ETO07366.1"/>
    <property type="molecule type" value="Genomic_DNA"/>
</dbReference>
<keyword evidence="2" id="KW-0472">Membrane</keyword>
<gene>
    <name evidence="3" type="ORF">RFI_30028</name>
</gene>
<protein>
    <recommendedName>
        <fullName evidence="5">SAM domain-containing protein</fullName>
    </recommendedName>
</protein>
<feature type="compositionally biased region" description="Basic and acidic residues" evidence="1">
    <location>
        <begin position="54"/>
        <end position="77"/>
    </location>
</feature>
<keyword evidence="4" id="KW-1185">Reference proteome</keyword>
<dbReference type="Proteomes" id="UP000023152">
    <property type="component" value="Unassembled WGS sequence"/>
</dbReference>